<comment type="caution">
    <text evidence="1">The sequence shown here is derived from an EMBL/GenBank/DDBJ whole genome shotgun (WGS) entry which is preliminary data.</text>
</comment>
<dbReference type="InterPro" id="IPR013954">
    <property type="entry name" value="PNK3P"/>
</dbReference>
<dbReference type="Pfam" id="PF08645">
    <property type="entry name" value="PNK3P"/>
    <property type="match status" value="1"/>
</dbReference>
<dbReference type="NCBIfam" id="TIGR01662">
    <property type="entry name" value="HAD-SF-IIIA"/>
    <property type="match status" value="1"/>
</dbReference>
<dbReference type="InterPro" id="IPR036412">
    <property type="entry name" value="HAD-like_sf"/>
</dbReference>
<protein>
    <recommendedName>
        <fullName evidence="2">Polynucleotide kinase 3'-phosphatase</fullName>
    </recommendedName>
</protein>
<dbReference type="EMBL" id="BARS01008477">
    <property type="protein sequence ID" value="GAF79379.1"/>
    <property type="molecule type" value="Genomic_DNA"/>
</dbReference>
<dbReference type="GO" id="GO:0006281">
    <property type="term" value="P:DNA repair"/>
    <property type="evidence" value="ECO:0007669"/>
    <property type="project" value="TreeGrafter"/>
</dbReference>
<dbReference type="GO" id="GO:0046404">
    <property type="term" value="F:ATP-dependent polydeoxyribonucleotide 5'-hydroxyl-kinase activity"/>
    <property type="evidence" value="ECO:0007669"/>
    <property type="project" value="TreeGrafter"/>
</dbReference>
<reference evidence="1" key="1">
    <citation type="journal article" date="2014" name="Front. Microbiol.">
        <title>High frequency of phylogenetically diverse reductive dehalogenase-homologous genes in deep subseafloor sedimentary metagenomes.</title>
        <authorList>
            <person name="Kawai M."/>
            <person name="Futagami T."/>
            <person name="Toyoda A."/>
            <person name="Takaki Y."/>
            <person name="Nishi S."/>
            <person name="Hori S."/>
            <person name="Arai W."/>
            <person name="Tsubouchi T."/>
            <person name="Morono Y."/>
            <person name="Uchiyama I."/>
            <person name="Ito T."/>
            <person name="Fujiyama A."/>
            <person name="Inagaki F."/>
            <person name="Takami H."/>
        </authorList>
    </citation>
    <scope>NUCLEOTIDE SEQUENCE</scope>
    <source>
        <strain evidence="1">Expedition CK06-06</strain>
    </source>
</reference>
<dbReference type="GO" id="GO:0003690">
    <property type="term" value="F:double-stranded DNA binding"/>
    <property type="evidence" value="ECO:0007669"/>
    <property type="project" value="TreeGrafter"/>
</dbReference>
<dbReference type="AlphaFoldDB" id="X0SED8"/>
<dbReference type="InterPro" id="IPR006549">
    <property type="entry name" value="HAD-SF_hydro_IIIA"/>
</dbReference>
<dbReference type="GO" id="GO:0046403">
    <property type="term" value="F:polynucleotide 3'-phosphatase activity"/>
    <property type="evidence" value="ECO:0007669"/>
    <property type="project" value="TreeGrafter"/>
</dbReference>
<dbReference type="Gene3D" id="3.40.50.300">
    <property type="entry name" value="P-loop containing nucleotide triphosphate hydrolases"/>
    <property type="match status" value="1"/>
</dbReference>
<sequence length="275" mass="31499">MIKSPNNGKWYRPVQSLFLYISEGLKSTGNIASFDLDWTLTKTVRGQWPKDSDDITLLPNVPSTLKDLRNKGYTIVVFTNQKSTTENKINFNYQRVNNFINLIPDIPIILMMSIGKDNDIYRKPNTGMYQTLFYTTEKIFPTIERLKPQPTGSVNDITLGIEPTMVLFVGMPGSGKTTYYQSKLQPLGYVHANQDIEGTKARVLKLTRNTMAKNLNVCIDSTNPGQNRREEFYKLANKNGYNIVVIYFARDGRGFNKLRPKPVPTIAYSMYYKYL</sequence>
<proteinExistence type="predicted"/>
<organism evidence="1">
    <name type="scientific">marine sediment metagenome</name>
    <dbReference type="NCBI Taxonomy" id="412755"/>
    <lineage>
        <taxon>unclassified sequences</taxon>
        <taxon>metagenomes</taxon>
        <taxon>ecological metagenomes</taxon>
    </lineage>
</organism>
<accession>X0SED8</accession>
<dbReference type="InterPro" id="IPR023214">
    <property type="entry name" value="HAD_sf"/>
</dbReference>
<dbReference type="SUPFAM" id="SSF52540">
    <property type="entry name" value="P-loop containing nucleoside triphosphate hydrolases"/>
    <property type="match status" value="1"/>
</dbReference>
<evidence type="ECO:0008006" key="2">
    <source>
        <dbReference type="Google" id="ProtNLM"/>
    </source>
</evidence>
<name>X0SED8_9ZZZZ</name>
<dbReference type="Gene3D" id="3.40.50.1000">
    <property type="entry name" value="HAD superfamily/HAD-like"/>
    <property type="match status" value="1"/>
</dbReference>
<feature type="non-terminal residue" evidence="1">
    <location>
        <position position="275"/>
    </location>
</feature>
<evidence type="ECO:0000313" key="1">
    <source>
        <dbReference type="EMBL" id="GAF79379.1"/>
    </source>
</evidence>
<gene>
    <name evidence="1" type="ORF">S01H1_16155</name>
</gene>
<dbReference type="PANTHER" id="PTHR12083">
    <property type="entry name" value="BIFUNCTIONAL POLYNUCLEOTIDE PHOSPHATASE/KINASE"/>
    <property type="match status" value="1"/>
</dbReference>
<dbReference type="PANTHER" id="PTHR12083:SF9">
    <property type="entry name" value="BIFUNCTIONAL POLYNUCLEOTIDE PHOSPHATASE_KINASE"/>
    <property type="match status" value="1"/>
</dbReference>
<dbReference type="SUPFAM" id="SSF56784">
    <property type="entry name" value="HAD-like"/>
    <property type="match status" value="1"/>
</dbReference>
<dbReference type="InterPro" id="IPR027417">
    <property type="entry name" value="P-loop_NTPase"/>
</dbReference>
<dbReference type="Pfam" id="PF13671">
    <property type="entry name" value="AAA_33"/>
    <property type="match status" value="1"/>
</dbReference>